<dbReference type="Proteomes" id="UP001553843">
    <property type="component" value="Unassembled WGS sequence"/>
</dbReference>
<sequence>MSFDSAFEQPDEFDVLTTGVPSVSPLQTMFAWAADHLRHTRPEGFEVRDIGRLAYESLPDDERKRAFDELLCTYWEASLADEATLAHSETLREQRQELRQLLGRFQDLAESSSPVPYALLADIARLSLPLMGSAS</sequence>
<dbReference type="RefSeq" id="WP_359780929.1">
    <property type="nucleotide sequence ID" value="NZ_JBEYRR010000008.1"/>
</dbReference>
<protein>
    <submittedName>
        <fullName evidence="1">Uncharacterized protein</fullName>
    </submittedName>
</protein>
<comment type="caution">
    <text evidence="1">The sequence shown here is derived from an EMBL/GenBank/DDBJ whole genome shotgun (WGS) entry which is preliminary data.</text>
</comment>
<reference evidence="1 2" key="1">
    <citation type="submission" date="2024-06" db="EMBL/GenBank/DDBJ databases">
        <title>The Natural Products Discovery Center: Release of the First 8490 Sequenced Strains for Exploring Actinobacteria Biosynthetic Diversity.</title>
        <authorList>
            <person name="Kalkreuter E."/>
            <person name="Kautsar S.A."/>
            <person name="Yang D."/>
            <person name="Bader C.D."/>
            <person name="Teijaro C.N."/>
            <person name="Fluegel L."/>
            <person name="Davis C.M."/>
            <person name="Simpson J.R."/>
            <person name="Lauterbach L."/>
            <person name="Steele A.D."/>
            <person name="Gui C."/>
            <person name="Meng S."/>
            <person name="Li G."/>
            <person name="Viehrig K."/>
            <person name="Ye F."/>
            <person name="Su P."/>
            <person name="Kiefer A.F."/>
            <person name="Nichols A."/>
            <person name="Cepeda A.J."/>
            <person name="Yan W."/>
            <person name="Fan B."/>
            <person name="Jiang Y."/>
            <person name="Adhikari A."/>
            <person name="Zheng C.-J."/>
            <person name="Schuster L."/>
            <person name="Cowan T.M."/>
            <person name="Smanski M.J."/>
            <person name="Chevrette M.G."/>
            <person name="De Carvalho L.P.S."/>
            <person name="Shen B."/>
        </authorList>
    </citation>
    <scope>NUCLEOTIDE SEQUENCE [LARGE SCALE GENOMIC DNA]</scope>
    <source>
        <strain evidence="1 2">NPDC047833</strain>
    </source>
</reference>
<evidence type="ECO:0000313" key="1">
    <source>
        <dbReference type="EMBL" id="MEW2365650.1"/>
    </source>
</evidence>
<dbReference type="EMBL" id="JBEYRS010000012">
    <property type="protein sequence ID" value="MEW2365650.1"/>
    <property type="molecule type" value="Genomic_DNA"/>
</dbReference>
<evidence type="ECO:0000313" key="2">
    <source>
        <dbReference type="Proteomes" id="UP001553843"/>
    </source>
</evidence>
<gene>
    <name evidence="1" type="ORF">AB0887_27330</name>
</gene>
<organism evidence="1 2">
    <name type="scientific">Streptomyces huasconensis</name>
    <dbReference type="NCBI Taxonomy" id="1854574"/>
    <lineage>
        <taxon>Bacteria</taxon>
        <taxon>Bacillati</taxon>
        <taxon>Actinomycetota</taxon>
        <taxon>Actinomycetes</taxon>
        <taxon>Kitasatosporales</taxon>
        <taxon>Streptomycetaceae</taxon>
        <taxon>Streptomyces</taxon>
    </lineage>
</organism>
<name>A0ABV3M2B2_9ACTN</name>
<proteinExistence type="predicted"/>
<accession>A0ABV3M2B2</accession>
<keyword evidence="2" id="KW-1185">Reference proteome</keyword>